<evidence type="ECO:0000256" key="1">
    <source>
        <dbReference type="SAM" id="MobiDB-lite"/>
    </source>
</evidence>
<organism evidence="2 3">
    <name type="scientific">Eumeta variegata</name>
    <name type="common">Bagworm moth</name>
    <name type="synonym">Eumeta japonica</name>
    <dbReference type="NCBI Taxonomy" id="151549"/>
    <lineage>
        <taxon>Eukaryota</taxon>
        <taxon>Metazoa</taxon>
        <taxon>Ecdysozoa</taxon>
        <taxon>Arthropoda</taxon>
        <taxon>Hexapoda</taxon>
        <taxon>Insecta</taxon>
        <taxon>Pterygota</taxon>
        <taxon>Neoptera</taxon>
        <taxon>Endopterygota</taxon>
        <taxon>Lepidoptera</taxon>
        <taxon>Glossata</taxon>
        <taxon>Ditrysia</taxon>
        <taxon>Tineoidea</taxon>
        <taxon>Psychidae</taxon>
        <taxon>Oiketicinae</taxon>
        <taxon>Eumeta</taxon>
    </lineage>
</organism>
<name>A0A4C1UBM0_EUMVA</name>
<reference evidence="2 3" key="1">
    <citation type="journal article" date="2019" name="Commun. Biol.">
        <title>The bagworm genome reveals a unique fibroin gene that provides high tensile strength.</title>
        <authorList>
            <person name="Kono N."/>
            <person name="Nakamura H."/>
            <person name="Ohtoshi R."/>
            <person name="Tomita M."/>
            <person name="Numata K."/>
            <person name="Arakawa K."/>
        </authorList>
    </citation>
    <scope>NUCLEOTIDE SEQUENCE [LARGE SCALE GENOMIC DNA]</scope>
</reference>
<feature type="region of interest" description="Disordered" evidence="1">
    <location>
        <begin position="110"/>
        <end position="140"/>
    </location>
</feature>
<accession>A0A4C1UBM0</accession>
<evidence type="ECO:0000313" key="2">
    <source>
        <dbReference type="EMBL" id="GBP23821.1"/>
    </source>
</evidence>
<comment type="caution">
    <text evidence="2">The sequence shown here is derived from an EMBL/GenBank/DDBJ whole genome shotgun (WGS) entry which is preliminary data.</text>
</comment>
<keyword evidence="3" id="KW-1185">Reference proteome</keyword>
<proteinExistence type="predicted"/>
<evidence type="ECO:0000313" key="3">
    <source>
        <dbReference type="Proteomes" id="UP000299102"/>
    </source>
</evidence>
<dbReference type="Proteomes" id="UP000299102">
    <property type="component" value="Unassembled WGS sequence"/>
</dbReference>
<sequence length="497" mass="55383">MSAAMKCRTLKGICLKWQTDSSRRCQVQCVADGPLRLPAGIVELGRKYLLRSVKQTRVRYMRAPRPGVGNGKQTVLFSGGNVFNGAADWTRLPHELPAPQRRTLLVLVDRPSNRKSERAPAAALRPAPPPRAPGGAGDGWRRPCASLPRFVVCAAFKRREPDSSFLRSSAGLGPLTGTMDQQNNGCGCEKTRARQASSRAAQIGQFLRAGTLRDGRRAMNCTKLLKNYNRESVNTVFPTARRISDQITPPSKRTAFNETTDFPICDRARHAAAPEIRRERSVVRGTFRVSPRVRPTKLNAKGYSDFVSSLDPSHRFAVFVRLRCDVTPVRHDKCFRRSFISRGSKSRALSVRLAAPPRGPPPGSCELFKSSRCYGRRTSFKLFRGDRTLALNFWYSAGIGSGVENSFGSTRSRRRPDLPRLRPRQRALRPRVAVLVHRACDATVQTSSPRVLLPASLQSATQSVLARPNSLNLRKFPPRSDEIRLVDRTRLQHLQTA</sequence>
<gene>
    <name evidence="2" type="ORF">EVAR_86196_1</name>
</gene>
<dbReference type="AlphaFoldDB" id="A0A4C1UBM0"/>
<dbReference type="EMBL" id="BGZK01000154">
    <property type="protein sequence ID" value="GBP23821.1"/>
    <property type="molecule type" value="Genomic_DNA"/>
</dbReference>
<protein>
    <submittedName>
        <fullName evidence="2">Uncharacterized protein</fullName>
    </submittedName>
</protein>